<evidence type="ECO:0000313" key="2">
    <source>
        <dbReference type="Proteomes" id="UP000673375"/>
    </source>
</evidence>
<name>A0ABS4CFJ1_9ENTE</name>
<comment type="caution">
    <text evidence="1">The sequence shown here is derived from an EMBL/GenBank/DDBJ whole genome shotgun (WGS) entry which is preliminary data.</text>
</comment>
<evidence type="ECO:0008006" key="3">
    <source>
        <dbReference type="Google" id="ProtNLM"/>
    </source>
</evidence>
<reference evidence="1 2" key="1">
    <citation type="submission" date="2020-12" db="EMBL/GenBank/DDBJ databases">
        <title>Vagococcus allomyrinae sp. nov. and Enterococcus lavae sp. nov., isolated from the larvae of Allomyrina dichotoma.</title>
        <authorList>
            <person name="Lee S.D."/>
        </authorList>
    </citation>
    <scope>NUCLEOTIDE SEQUENCE [LARGE SCALE GENOMIC DNA]</scope>
    <source>
        <strain evidence="1 2">BWM-S5</strain>
    </source>
</reference>
<keyword evidence="2" id="KW-1185">Reference proteome</keyword>
<gene>
    <name evidence="1" type="ORF">I6N96_01785</name>
</gene>
<dbReference type="Proteomes" id="UP000673375">
    <property type="component" value="Unassembled WGS sequence"/>
</dbReference>
<sequence length="152" mass="18007">MKVERLPFIMKNLIRYKTVMKFDEWDKGFDVLRGIEFKEGVYKNGPLFFSMVDEENEPKYKTFEFFMPISYPVDGEQNEFLDFVDEIEISDTLMMRQADNEADFSSVRNKLEKIAEEHKYQLSNKSFCVCTDIYGEIIIDVYIPIESGEKND</sequence>
<proteinExistence type="predicted"/>
<protein>
    <recommendedName>
        <fullName evidence="3">DUF5085 family protein</fullName>
    </recommendedName>
</protein>
<evidence type="ECO:0000313" key="1">
    <source>
        <dbReference type="EMBL" id="MBP1044993.1"/>
    </source>
</evidence>
<organism evidence="1 2">
    <name type="scientific">Enterococcus larvae</name>
    <dbReference type="NCBI Taxonomy" id="2794352"/>
    <lineage>
        <taxon>Bacteria</taxon>
        <taxon>Bacillati</taxon>
        <taxon>Bacillota</taxon>
        <taxon>Bacilli</taxon>
        <taxon>Lactobacillales</taxon>
        <taxon>Enterococcaceae</taxon>
        <taxon>Enterococcus</taxon>
    </lineage>
</organism>
<dbReference type="RefSeq" id="WP_209555784.1">
    <property type="nucleotide sequence ID" value="NZ_JAEDXU010000001.1"/>
</dbReference>
<dbReference type="EMBL" id="JAEDXU010000001">
    <property type="protein sequence ID" value="MBP1044993.1"/>
    <property type="molecule type" value="Genomic_DNA"/>
</dbReference>
<accession>A0ABS4CFJ1</accession>